<dbReference type="InterPro" id="IPR025751">
    <property type="entry name" value="RsbRD_N_dom"/>
</dbReference>
<evidence type="ECO:0000313" key="2">
    <source>
        <dbReference type="EMBL" id="SFA80520.1"/>
    </source>
</evidence>
<sequence>MIEHNASLGGVPLHQRLADAVPELVAAVLDRLVEDLPAYAQLPREELGGDISRIIERNLRVFAEMVRTGGPAAPEALATLSEAVVQRAEEGVPIEAVLNAHHLGVQVSLDYLAGFAEPEDLASVIEINRGPAPLPARCHGCRGGSVLPGAAGGVR</sequence>
<dbReference type="STRING" id="490629.SAMN05216266_101540"/>
<name>A0A1I0VX65_9PSEU</name>
<keyword evidence="3" id="KW-1185">Reference proteome</keyword>
<dbReference type="Pfam" id="PF14361">
    <property type="entry name" value="RsbRD_N"/>
    <property type="match status" value="1"/>
</dbReference>
<evidence type="ECO:0000313" key="3">
    <source>
        <dbReference type="Proteomes" id="UP000243799"/>
    </source>
</evidence>
<reference evidence="3" key="1">
    <citation type="submission" date="2016-10" db="EMBL/GenBank/DDBJ databases">
        <authorList>
            <person name="Varghese N."/>
            <person name="Submissions S."/>
        </authorList>
    </citation>
    <scope>NUCLEOTIDE SEQUENCE [LARGE SCALE GENOMIC DNA]</scope>
    <source>
        <strain evidence="3">CGMCC 4.3568</strain>
    </source>
</reference>
<accession>A0A1I0VX65</accession>
<dbReference type="EMBL" id="FOKG01000001">
    <property type="protein sequence ID" value="SFA80520.1"/>
    <property type="molecule type" value="Genomic_DNA"/>
</dbReference>
<feature type="domain" description="RsbT co-antagonist protein RsbRD N-terminal" evidence="1">
    <location>
        <begin position="22"/>
        <end position="125"/>
    </location>
</feature>
<proteinExistence type="predicted"/>
<dbReference type="Proteomes" id="UP000243799">
    <property type="component" value="Unassembled WGS sequence"/>
</dbReference>
<protein>
    <recommendedName>
        <fullName evidence="1">RsbT co-antagonist protein RsbRD N-terminal domain-containing protein</fullName>
    </recommendedName>
</protein>
<organism evidence="2 3">
    <name type="scientific">Amycolatopsis marina</name>
    <dbReference type="NCBI Taxonomy" id="490629"/>
    <lineage>
        <taxon>Bacteria</taxon>
        <taxon>Bacillati</taxon>
        <taxon>Actinomycetota</taxon>
        <taxon>Actinomycetes</taxon>
        <taxon>Pseudonocardiales</taxon>
        <taxon>Pseudonocardiaceae</taxon>
        <taxon>Amycolatopsis</taxon>
    </lineage>
</organism>
<evidence type="ECO:0000259" key="1">
    <source>
        <dbReference type="Pfam" id="PF14361"/>
    </source>
</evidence>
<gene>
    <name evidence="2" type="ORF">SAMN05216266_101540</name>
</gene>
<dbReference type="AlphaFoldDB" id="A0A1I0VX65"/>